<evidence type="ECO:0000313" key="3">
    <source>
        <dbReference type="EMBL" id="UYW70025.1"/>
    </source>
</evidence>
<evidence type="ECO:0000313" key="4">
    <source>
        <dbReference type="Proteomes" id="UP000075591"/>
    </source>
</evidence>
<dbReference type="Proteomes" id="UP000613452">
    <property type="component" value="Unassembled WGS sequence"/>
</dbReference>
<reference evidence="3" key="3">
    <citation type="submission" date="2023-02" db="EMBL/GenBank/DDBJ databases">
        <title>Complete Genome Sequence of Bacillus cereus sensu lato isolate BC38B from pepper closely related to the Bacillus anthracis clade.</title>
        <authorList>
            <person name="Abdelli M."/>
            <person name="Cerar Kisek T."/>
            <person name="Falaise C."/>
            <person name="Cumont A."/>
            <person name="Giraud M."/>
            <person name="Chatoux J."/>
            <person name="Rogee S."/>
            <person name="Dadvisard M."/>
            <person name="Larigauderie G."/>
            <person name="Raynaud F."/>
            <person name="Godic Torkar K."/>
            <person name="Ramisse V."/>
        </authorList>
    </citation>
    <scope>NUCLEOTIDE SEQUENCE</scope>
    <source>
        <strain evidence="3">BC38B</strain>
    </source>
</reference>
<dbReference type="Proteomes" id="UP000075591">
    <property type="component" value="Unassembled WGS sequence"/>
</dbReference>
<dbReference type="Proteomes" id="UP001163707">
    <property type="component" value="Chromosome"/>
</dbReference>
<dbReference type="PATRIC" id="fig|1396.419.peg.1782"/>
<dbReference type="KEGG" id="bcef:BcrFT9_03335"/>
<dbReference type="AlphaFoldDB" id="A0A063CQT5"/>
<dbReference type="EMBL" id="JAEFBZ010000001">
    <property type="protein sequence ID" value="MBK1607516.1"/>
    <property type="molecule type" value="Genomic_DNA"/>
</dbReference>
<proteinExistence type="predicted"/>
<evidence type="ECO:0000313" key="1">
    <source>
        <dbReference type="EMBL" id="KXY04682.1"/>
    </source>
</evidence>
<dbReference type="RefSeq" id="WP_001093243.1">
    <property type="nucleotide sequence ID" value="NZ_AP022857.1"/>
</dbReference>
<name>A0A063CQT5_BACCE</name>
<reference evidence="1 4" key="1">
    <citation type="submission" date="2015-12" db="EMBL/GenBank/DDBJ databases">
        <title>Bacillus cereus Group isolate.</title>
        <authorList>
            <person name="Kovac J."/>
        </authorList>
    </citation>
    <scope>NUCLEOTIDE SEQUENCE [LARGE SCALE GENOMIC DNA]</scope>
    <source>
        <strain evidence="1 4">FSL W8-0275</strain>
    </source>
</reference>
<reference evidence="2 5" key="2">
    <citation type="submission" date="2020-12" db="EMBL/GenBank/DDBJ databases">
        <title>Genome assembly for a thermostable protease producing Bacillus cereus MAKP1 strain isolated from chicken gut.</title>
        <authorList>
            <person name="Malaviya A."/>
        </authorList>
    </citation>
    <scope>NUCLEOTIDE SEQUENCE [LARGE SCALE GENOMIC DNA]</scope>
    <source>
        <strain evidence="2 5">MAKP1</strain>
    </source>
</reference>
<evidence type="ECO:0000313" key="2">
    <source>
        <dbReference type="EMBL" id="MBK1607516.1"/>
    </source>
</evidence>
<protein>
    <submittedName>
        <fullName evidence="1">Uncharacterized protein</fullName>
    </submittedName>
</protein>
<dbReference type="GeneID" id="93006850"/>
<dbReference type="OMA" id="QDVSFCD"/>
<evidence type="ECO:0000313" key="5">
    <source>
        <dbReference type="Proteomes" id="UP000613452"/>
    </source>
</evidence>
<gene>
    <name evidence="1" type="ORF">AT274_16990</name>
    <name evidence="2" type="ORF">JCR31_06280</name>
    <name evidence="3" type="ORF">OK229_03785</name>
</gene>
<dbReference type="EMBL" id="CP109872">
    <property type="protein sequence ID" value="UYW70025.1"/>
    <property type="molecule type" value="Genomic_DNA"/>
</dbReference>
<sequence length="103" mass="12080">MNTKMIKKVIEALKVYGFQNVSFCDKTKQFLFHNETDIMSGYAEITYSSQFEKFNVQIHPIETHHQAELQEVERHIQACIRKVEYLNALLSGQTKLDDKIIIM</sequence>
<organism evidence="1 4">
    <name type="scientific">Bacillus cereus</name>
    <dbReference type="NCBI Taxonomy" id="1396"/>
    <lineage>
        <taxon>Bacteria</taxon>
        <taxon>Bacillati</taxon>
        <taxon>Bacillota</taxon>
        <taxon>Bacilli</taxon>
        <taxon>Bacillales</taxon>
        <taxon>Bacillaceae</taxon>
        <taxon>Bacillus</taxon>
        <taxon>Bacillus cereus group</taxon>
    </lineage>
</organism>
<accession>A0A063CQT5</accession>
<dbReference type="EMBL" id="LOMT01000001">
    <property type="protein sequence ID" value="KXY04682.1"/>
    <property type="molecule type" value="Genomic_DNA"/>
</dbReference>